<dbReference type="Pfam" id="PF01906">
    <property type="entry name" value="YbjQ_1"/>
    <property type="match status" value="1"/>
</dbReference>
<dbReference type="InterPro" id="IPR001876">
    <property type="entry name" value="Znf_RanBP2"/>
</dbReference>
<evidence type="ECO:0000313" key="7">
    <source>
        <dbReference type="Proteomes" id="UP000672011"/>
    </source>
</evidence>
<dbReference type="PANTHER" id="PTHR34068">
    <property type="entry name" value="UPF0145 PROTEIN YBJQ"/>
    <property type="match status" value="1"/>
</dbReference>
<dbReference type="SUPFAM" id="SSF117782">
    <property type="entry name" value="YbjQ-like"/>
    <property type="match status" value="1"/>
</dbReference>
<reference evidence="7" key="2">
    <citation type="submission" date="2021-04" db="EMBL/GenBank/DDBJ databases">
        <title>Taxonomy of Flavobacteriaceae bacterium ZY171143.</title>
        <authorList>
            <person name="Li F."/>
        </authorList>
    </citation>
    <scope>NUCLEOTIDE SEQUENCE [LARGE SCALE GENOMIC DNA]</scope>
    <source>
        <strain evidence="7">ZY171143</strain>
    </source>
</reference>
<dbReference type="PANTHER" id="PTHR34068:SF1">
    <property type="entry name" value="UPF0145 PROTEIN YBJQ"/>
    <property type="match status" value="1"/>
</dbReference>
<keyword evidence="3" id="KW-0863">Zinc-finger</keyword>
<evidence type="ECO:0000256" key="4">
    <source>
        <dbReference type="ARBA" id="ARBA00022833"/>
    </source>
</evidence>
<accession>A0ABX7XBU6</accession>
<dbReference type="RefSeq" id="WP_230476004.1">
    <property type="nucleotide sequence ID" value="NZ_CP072842.1"/>
</dbReference>
<keyword evidence="7" id="KW-1185">Reference proteome</keyword>
<organism evidence="6 7">
    <name type="scientific">Faecalibacter bovis</name>
    <dbReference type="NCBI Taxonomy" id="2898187"/>
    <lineage>
        <taxon>Bacteria</taxon>
        <taxon>Pseudomonadati</taxon>
        <taxon>Bacteroidota</taxon>
        <taxon>Flavobacteriia</taxon>
        <taxon>Flavobacteriales</taxon>
        <taxon>Weeksellaceae</taxon>
        <taxon>Faecalibacter</taxon>
    </lineage>
</organism>
<feature type="domain" description="RanBP2-type" evidence="5">
    <location>
        <begin position="310"/>
        <end position="331"/>
    </location>
</feature>
<reference evidence="6 7" key="1">
    <citation type="journal article" date="2021" name="Int. J. Syst. Evol. Microbiol.">
        <title>Faecalibacter bovis sp. nov., isolated from cow faeces.</title>
        <authorList>
            <person name="Li F."/>
            <person name="Zhao W."/>
            <person name="Hong Q."/>
            <person name="Shao Q."/>
            <person name="Song J."/>
            <person name="Yang S."/>
        </authorList>
    </citation>
    <scope>NUCLEOTIDE SEQUENCE [LARGE SCALE GENOMIC DNA]</scope>
    <source>
        <strain evidence="6 7">ZY171143</strain>
    </source>
</reference>
<gene>
    <name evidence="6" type="ORF">J9309_11395</name>
</gene>
<evidence type="ECO:0000256" key="3">
    <source>
        <dbReference type="ARBA" id="ARBA00022771"/>
    </source>
</evidence>
<proteinExistence type="inferred from homology"/>
<protein>
    <submittedName>
        <fullName evidence="6">Heavy metal-binding domain-containing protein</fullName>
    </submittedName>
</protein>
<name>A0ABX7XBU6_9FLAO</name>
<dbReference type="Proteomes" id="UP000672011">
    <property type="component" value="Chromosome"/>
</dbReference>
<keyword evidence="4" id="KW-0862">Zinc</keyword>
<sequence length="364" mass="41907">MKKLTNPKEILVLTTTTVGNYKIVQHFNPVTSHVVAGTNLISDFIGGLSDVFGGRSIEFQKQIASIYDEAINKLKLDAYRLGANCIVGLKIDVDEISGKGKSMFMITAIGTPILFENNEVQKDQNNIVSADYLNNLIKTRKTIKELTENKANITNEFWELIINNEIKEAFDFLIVIYEYLLKNNAENEIEPFKVQYSRYLQSLDSDIVIDKLYKYLKNSNNTEMNVAIYKIIEELNLIDFNKIKHLLQSENHIDKKIAILLTRFDKAIYDSNDIAEIEDVLNSINNNVKEIVTYTTKKKGMFSSEEIEVWKCTNSNCGHTNNKENEYCEHCYHDKYGFNAKFYNKNSAIENLTEKIEILKEQLL</sequence>
<dbReference type="InterPro" id="IPR035439">
    <property type="entry name" value="UPF0145_dom_sf"/>
</dbReference>
<dbReference type="InterPro" id="IPR002765">
    <property type="entry name" value="UPF0145_YbjQ-like"/>
</dbReference>
<dbReference type="EMBL" id="CP072842">
    <property type="protein sequence ID" value="QTV05365.1"/>
    <property type="molecule type" value="Genomic_DNA"/>
</dbReference>
<comment type="similarity">
    <text evidence="1">Belongs to the UPF0145 family.</text>
</comment>
<dbReference type="Gene3D" id="3.30.110.70">
    <property type="entry name" value="Hypothetical protein apc22750. Chain B"/>
    <property type="match status" value="1"/>
</dbReference>
<evidence type="ECO:0000259" key="5">
    <source>
        <dbReference type="PROSITE" id="PS01358"/>
    </source>
</evidence>
<dbReference type="PROSITE" id="PS01358">
    <property type="entry name" value="ZF_RANBP2_1"/>
    <property type="match status" value="1"/>
</dbReference>
<keyword evidence="2" id="KW-0479">Metal-binding</keyword>
<evidence type="ECO:0000313" key="6">
    <source>
        <dbReference type="EMBL" id="QTV05365.1"/>
    </source>
</evidence>
<evidence type="ECO:0000256" key="1">
    <source>
        <dbReference type="ARBA" id="ARBA00010751"/>
    </source>
</evidence>
<evidence type="ECO:0000256" key="2">
    <source>
        <dbReference type="ARBA" id="ARBA00022723"/>
    </source>
</evidence>